<accession>N6USP8</accession>
<dbReference type="HOGENOM" id="CLU_3419592_0_0_1"/>
<protein>
    <submittedName>
        <fullName evidence="1">Uncharacterized protein</fullName>
    </submittedName>
</protein>
<gene>
    <name evidence="1" type="ORF">YQE_01837</name>
</gene>
<reference evidence="1" key="1">
    <citation type="journal article" date="2013" name="Genome Biol.">
        <title>Draft genome of the mountain pine beetle, Dendroctonus ponderosae Hopkins, a major forest pest.</title>
        <authorList>
            <person name="Keeling C.I."/>
            <person name="Yuen M.M."/>
            <person name="Liao N.Y."/>
            <person name="Docking T.R."/>
            <person name="Chan S.K."/>
            <person name="Taylor G.A."/>
            <person name="Palmquist D.L."/>
            <person name="Jackman S.D."/>
            <person name="Nguyen A."/>
            <person name="Li M."/>
            <person name="Henderson H."/>
            <person name="Janes J.K."/>
            <person name="Zhao Y."/>
            <person name="Pandoh P."/>
            <person name="Moore R."/>
            <person name="Sperling F.A."/>
            <person name="Huber D.P."/>
            <person name="Birol I."/>
            <person name="Jones S.J."/>
            <person name="Bohlmann J."/>
        </authorList>
    </citation>
    <scope>NUCLEOTIDE SEQUENCE</scope>
</reference>
<dbReference type="AlphaFoldDB" id="N6USP8"/>
<organism evidence="1">
    <name type="scientific">Dendroctonus ponderosae</name>
    <name type="common">Mountain pine beetle</name>
    <dbReference type="NCBI Taxonomy" id="77166"/>
    <lineage>
        <taxon>Eukaryota</taxon>
        <taxon>Metazoa</taxon>
        <taxon>Ecdysozoa</taxon>
        <taxon>Arthropoda</taxon>
        <taxon>Hexapoda</taxon>
        <taxon>Insecta</taxon>
        <taxon>Pterygota</taxon>
        <taxon>Neoptera</taxon>
        <taxon>Endopterygota</taxon>
        <taxon>Coleoptera</taxon>
        <taxon>Polyphaga</taxon>
        <taxon>Cucujiformia</taxon>
        <taxon>Curculionidae</taxon>
        <taxon>Scolytinae</taxon>
        <taxon>Dendroctonus</taxon>
    </lineage>
</organism>
<sequence length="25" mass="3015">MFEFSEFFSDFSVSCVFVWISVFLD</sequence>
<proteinExistence type="predicted"/>
<evidence type="ECO:0000313" key="1">
    <source>
        <dbReference type="EMBL" id="ENN81777.1"/>
    </source>
</evidence>
<dbReference type="EMBL" id="KB740063">
    <property type="protein sequence ID" value="ENN81777.1"/>
    <property type="molecule type" value="Genomic_DNA"/>
</dbReference>
<feature type="non-terminal residue" evidence="1">
    <location>
        <position position="1"/>
    </location>
</feature>
<name>N6USP8_DENPD</name>